<feature type="transmembrane region" description="Helical" evidence="6">
    <location>
        <begin position="82"/>
        <end position="99"/>
    </location>
</feature>
<reference evidence="8" key="2">
    <citation type="submission" date="2022-06" db="EMBL/GenBank/DDBJ databases">
        <authorList>
            <person name="Holder M.E."/>
            <person name="Ajami N.J."/>
            <person name="Petrosino J.F."/>
        </authorList>
    </citation>
    <scope>NUCLEOTIDE SEQUENCE</scope>
    <source>
        <strain evidence="8">RMA 8861</strain>
    </source>
</reference>
<keyword evidence="5 6" id="KW-0472">Membrane</keyword>
<name>A0A9N7JK79_CLOSE</name>
<dbReference type="GeneID" id="303559913"/>
<comment type="subcellular location">
    <subcellularLocation>
        <location evidence="1">Membrane</location>
        <topology evidence="1">Multi-pass membrane protein</topology>
    </subcellularLocation>
</comment>
<evidence type="ECO:0000313" key="9">
    <source>
        <dbReference type="Proteomes" id="UP000280586"/>
    </source>
</evidence>
<dbReference type="GO" id="GO:0051301">
    <property type="term" value="P:cell division"/>
    <property type="evidence" value="ECO:0007669"/>
    <property type="project" value="InterPro"/>
</dbReference>
<dbReference type="AlphaFoldDB" id="A0A9N7JK79"/>
<feature type="transmembrane region" description="Helical" evidence="6">
    <location>
        <begin position="209"/>
        <end position="226"/>
    </location>
</feature>
<feature type="transmembrane region" description="Helical" evidence="6">
    <location>
        <begin position="172"/>
        <end position="197"/>
    </location>
</feature>
<evidence type="ECO:0000256" key="3">
    <source>
        <dbReference type="ARBA" id="ARBA00022960"/>
    </source>
</evidence>
<evidence type="ECO:0000256" key="6">
    <source>
        <dbReference type="SAM" id="Phobius"/>
    </source>
</evidence>
<dbReference type="InterPro" id="IPR001182">
    <property type="entry name" value="FtsW/RodA"/>
</dbReference>
<evidence type="ECO:0000256" key="4">
    <source>
        <dbReference type="ARBA" id="ARBA00022989"/>
    </source>
</evidence>
<dbReference type="EMBL" id="CP023671">
    <property type="protein sequence ID" value="AYE33754.1"/>
    <property type="molecule type" value="Genomic_DNA"/>
</dbReference>
<keyword evidence="10" id="KW-1185">Reference proteome</keyword>
<feature type="transmembrane region" description="Helical" evidence="6">
    <location>
        <begin position="327"/>
        <end position="352"/>
    </location>
</feature>
<evidence type="ECO:0000313" key="7">
    <source>
        <dbReference type="EMBL" id="AYE33754.1"/>
    </source>
</evidence>
<keyword evidence="2 6" id="KW-0812">Transmembrane</keyword>
<dbReference type="EMBL" id="CP099799">
    <property type="protein sequence ID" value="USS00316.1"/>
    <property type="molecule type" value="Genomic_DNA"/>
</dbReference>
<dbReference type="GO" id="GO:0015648">
    <property type="term" value="F:lipid-linked peptidoglycan transporter activity"/>
    <property type="evidence" value="ECO:0007669"/>
    <property type="project" value="TreeGrafter"/>
</dbReference>
<gene>
    <name evidence="7" type="ORF">CP523_04335</name>
    <name evidence="8" type="ORF">NH397_12580</name>
</gene>
<dbReference type="Proteomes" id="UP000280586">
    <property type="component" value="Chromosome"/>
</dbReference>
<evidence type="ECO:0000313" key="8">
    <source>
        <dbReference type="EMBL" id="USS00316.1"/>
    </source>
</evidence>
<evidence type="ECO:0000256" key="1">
    <source>
        <dbReference type="ARBA" id="ARBA00004141"/>
    </source>
</evidence>
<keyword evidence="3" id="KW-0133">Cell shape</keyword>
<dbReference type="RefSeq" id="WP_120140531.1">
    <property type="nucleotide sequence ID" value="NZ_CP023671.1"/>
</dbReference>
<dbReference type="NCBIfam" id="NF038403">
    <property type="entry name" value="perm_prefix_1"/>
    <property type="match status" value="1"/>
</dbReference>
<dbReference type="InterPro" id="IPR047928">
    <property type="entry name" value="Perm_prefix_1"/>
</dbReference>
<feature type="transmembrane region" description="Helical" evidence="6">
    <location>
        <begin position="253"/>
        <end position="270"/>
    </location>
</feature>
<feature type="transmembrane region" description="Helical" evidence="6">
    <location>
        <begin position="364"/>
        <end position="389"/>
    </location>
</feature>
<dbReference type="Proteomes" id="UP001055437">
    <property type="component" value="Chromosome"/>
</dbReference>
<organism evidence="7 9">
    <name type="scientific">Clostridium septicum</name>
    <dbReference type="NCBI Taxonomy" id="1504"/>
    <lineage>
        <taxon>Bacteria</taxon>
        <taxon>Bacillati</taxon>
        <taxon>Bacillota</taxon>
        <taxon>Clostridia</taxon>
        <taxon>Eubacteriales</taxon>
        <taxon>Clostridiaceae</taxon>
        <taxon>Clostridium</taxon>
    </lineage>
</organism>
<sequence length="434" mass="48459">MSIEGNLKVDSYINEVCSLIKNKKVHTSIREELLCHIEEITEDYISQGESYETSIDKALAKMGSAEIVGVDLNKVHKANVDWPLLLLTSAFVLFGIFILSFMDKNNILSEIYSNSLSKTIVYAAIGALLLLVILKINYRNIKKYSKHIYIGTILASILTIFFSSHINGAMGWIIIGPISFNIFNIAPFPLIIALAGIFENWDWTNKKNLLIGSILAFAPTIIFCYGHTLSNASIYFIAAITVMLISGVKLKHIILSIVPFTVLFAGFIFTEPYRVSRLLIFLNPYKYSECAGWMYTRLNSLRESAGLFGNGATFTPDMLPEFHSDFILTYIMYTFGWTTTLIIIALVLAFIIRIGFIVTNTKDIFGKILVSGFCSIFAVQFLLNILMNFSLSPIAGVGLPFISYGGSSLIINILSIGLISNVYKWRNTPLLSEK</sequence>
<dbReference type="GO" id="GO:0008360">
    <property type="term" value="P:regulation of cell shape"/>
    <property type="evidence" value="ECO:0007669"/>
    <property type="project" value="UniProtKB-KW"/>
</dbReference>
<feature type="transmembrane region" description="Helical" evidence="6">
    <location>
        <begin position="401"/>
        <end position="423"/>
    </location>
</feature>
<dbReference type="PANTHER" id="PTHR30474">
    <property type="entry name" value="CELL CYCLE PROTEIN"/>
    <property type="match status" value="1"/>
</dbReference>
<feature type="transmembrane region" description="Helical" evidence="6">
    <location>
        <begin position="119"/>
        <end position="136"/>
    </location>
</feature>
<feature type="transmembrane region" description="Helical" evidence="6">
    <location>
        <begin position="232"/>
        <end position="248"/>
    </location>
</feature>
<dbReference type="GO" id="GO:0032153">
    <property type="term" value="C:cell division site"/>
    <property type="evidence" value="ECO:0007669"/>
    <property type="project" value="TreeGrafter"/>
</dbReference>
<protein>
    <submittedName>
        <fullName evidence="7 8">Cell cycle protein</fullName>
    </submittedName>
</protein>
<dbReference type="GO" id="GO:0005886">
    <property type="term" value="C:plasma membrane"/>
    <property type="evidence" value="ECO:0007669"/>
    <property type="project" value="TreeGrafter"/>
</dbReference>
<evidence type="ECO:0000256" key="5">
    <source>
        <dbReference type="ARBA" id="ARBA00023136"/>
    </source>
</evidence>
<dbReference type="Pfam" id="PF01098">
    <property type="entry name" value="FTSW_RODA_SPOVE"/>
    <property type="match status" value="1"/>
</dbReference>
<evidence type="ECO:0000313" key="10">
    <source>
        <dbReference type="Proteomes" id="UP001055437"/>
    </source>
</evidence>
<evidence type="ECO:0000256" key="2">
    <source>
        <dbReference type="ARBA" id="ARBA00022692"/>
    </source>
</evidence>
<proteinExistence type="predicted"/>
<dbReference type="KEGG" id="csep:CP523_04335"/>
<keyword evidence="4 6" id="KW-1133">Transmembrane helix</keyword>
<accession>A0A9N7JK79</accession>
<feature type="transmembrane region" description="Helical" evidence="6">
    <location>
        <begin position="148"/>
        <end position="166"/>
    </location>
</feature>
<dbReference type="PANTHER" id="PTHR30474:SF1">
    <property type="entry name" value="PEPTIDOGLYCAN GLYCOSYLTRANSFERASE MRDB"/>
    <property type="match status" value="1"/>
</dbReference>
<reference evidence="7 9" key="1">
    <citation type="submission" date="2017-09" db="EMBL/GenBank/DDBJ databases">
        <authorList>
            <person name="Thomas P."/>
            <person name="Seyboldt C."/>
        </authorList>
    </citation>
    <scope>NUCLEOTIDE SEQUENCE [LARGE SCALE GENOMIC DNA]</scope>
    <source>
        <strain evidence="7 9">DSM 7534</strain>
    </source>
</reference>